<evidence type="ECO:0000313" key="6">
    <source>
        <dbReference type="EMBL" id="WUS58042.1"/>
    </source>
</evidence>
<evidence type="ECO:0000256" key="4">
    <source>
        <dbReference type="SAM" id="Phobius"/>
    </source>
</evidence>
<reference evidence="6 7" key="1">
    <citation type="submission" date="2022-10" db="EMBL/GenBank/DDBJ databases">
        <title>The complete genomes of actinobacterial strains from the NBC collection.</title>
        <authorList>
            <person name="Joergensen T.S."/>
            <person name="Alvarez Arevalo M."/>
            <person name="Sterndorff E.B."/>
            <person name="Faurdal D."/>
            <person name="Vuksanovic O."/>
            <person name="Mourched A.-S."/>
            <person name="Charusanti P."/>
            <person name="Shaw S."/>
            <person name="Blin K."/>
            <person name="Weber T."/>
        </authorList>
    </citation>
    <scope>NUCLEOTIDE SEQUENCE [LARGE SCALE GENOMIC DNA]</scope>
    <source>
        <strain evidence="6 7">NBC_01247</strain>
    </source>
</reference>
<feature type="compositionally biased region" description="Basic and acidic residues" evidence="3">
    <location>
        <begin position="25"/>
        <end position="34"/>
    </location>
</feature>
<accession>A0ABZ1WB09</accession>
<organism evidence="6 7">
    <name type="scientific">Kitasatospora herbaricolor</name>
    <dbReference type="NCBI Taxonomy" id="68217"/>
    <lineage>
        <taxon>Bacteria</taxon>
        <taxon>Bacillati</taxon>
        <taxon>Actinomycetota</taxon>
        <taxon>Actinomycetes</taxon>
        <taxon>Kitasatosporales</taxon>
        <taxon>Streptomycetaceae</taxon>
        <taxon>Kitasatospora</taxon>
    </lineage>
</organism>
<dbReference type="SUPFAM" id="SSF49899">
    <property type="entry name" value="Concanavalin A-like lectins/glucanases"/>
    <property type="match status" value="1"/>
</dbReference>
<dbReference type="Pfam" id="PF13385">
    <property type="entry name" value="Laminin_G_3"/>
    <property type="match status" value="1"/>
</dbReference>
<keyword evidence="4" id="KW-1133">Transmembrane helix</keyword>
<feature type="compositionally biased region" description="Low complexity" evidence="3">
    <location>
        <begin position="35"/>
        <end position="44"/>
    </location>
</feature>
<keyword evidence="4" id="KW-0472">Membrane</keyword>
<evidence type="ECO:0000256" key="3">
    <source>
        <dbReference type="SAM" id="MobiDB-lite"/>
    </source>
</evidence>
<evidence type="ECO:0000256" key="2">
    <source>
        <dbReference type="ARBA" id="ARBA00023157"/>
    </source>
</evidence>
<dbReference type="Gene3D" id="2.60.120.200">
    <property type="match status" value="1"/>
</dbReference>
<keyword evidence="2" id="KW-1015">Disulfide bond</keyword>
<feature type="domain" description="LamG-like jellyroll fold" evidence="5">
    <location>
        <begin position="179"/>
        <end position="325"/>
    </location>
</feature>
<name>A0ABZ1WB09_9ACTN</name>
<feature type="region of interest" description="Disordered" evidence="3">
    <location>
        <begin position="1"/>
        <end position="66"/>
    </location>
</feature>
<feature type="transmembrane region" description="Helical" evidence="4">
    <location>
        <begin position="84"/>
        <end position="105"/>
    </location>
</feature>
<gene>
    <name evidence="6" type="ORF">OG469_22550</name>
</gene>
<feature type="compositionally biased region" description="Pro residues" evidence="3">
    <location>
        <begin position="45"/>
        <end position="63"/>
    </location>
</feature>
<dbReference type="SMART" id="SM00560">
    <property type="entry name" value="LamGL"/>
    <property type="match status" value="1"/>
</dbReference>
<evidence type="ECO:0000256" key="1">
    <source>
        <dbReference type="ARBA" id="ARBA00022729"/>
    </source>
</evidence>
<evidence type="ECO:0000313" key="7">
    <source>
        <dbReference type="Proteomes" id="UP001432014"/>
    </source>
</evidence>
<dbReference type="RefSeq" id="WP_329496008.1">
    <property type="nucleotide sequence ID" value="NZ_CP108460.1"/>
</dbReference>
<dbReference type="InterPro" id="IPR006558">
    <property type="entry name" value="LamG-like"/>
</dbReference>
<dbReference type="Proteomes" id="UP001432014">
    <property type="component" value="Chromosome"/>
</dbReference>
<protein>
    <submittedName>
        <fullName evidence="6">LamG domain-containing protein</fullName>
    </submittedName>
</protein>
<dbReference type="EMBL" id="CP108482">
    <property type="protein sequence ID" value="WUS58042.1"/>
    <property type="molecule type" value="Genomic_DNA"/>
</dbReference>
<evidence type="ECO:0000259" key="5">
    <source>
        <dbReference type="SMART" id="SM00560"/>
    </source>
</evidence>
<dbReference type="InterPro" id="IPR013320">
    <property type="entry name" value="ConA-like_dom_sf"/>
</dbReference>
<proteinExistence type="predicted"/>
<sequence>MTDGTEHPDAATTPAPPAAGPQRPEVPRQARQEQARAGGAELPTSPVPIAPPPPPIAPPPPSAEPDWAALAERNAADLRRRRRLWTGGIAAVLCLLAAGAAPLAARQGGAPIGEGAGAPGAHGPATELPALLADHSGRSTVVLAPAAHVREVPGGHVLRLVGTPDSFARAADQPVDVGRGFTVSAWVCSDAATGSRAVLSQGDGPAYSFELGRTDVGGRPAWSFRVRTAEPAPGAADEGATVQVVAEGAAAAGTWALLTASYDAGPHTVTLYLDGRPAASAPVPGIWPAPGALQLGRSRQHDGWGSAWSGAIGRIMLWDQALDPAQVAALGGAGGTLTTRPSASWLVD</sequence>
<keyword evidence="4" id="KW-0812">Transmembrane</keyword>
<keyword evidence="1" id="KW-0732">Signal</keyword>
<keyword evidence="7" id="KW-1185">Reference proteome</keyword>